<protein>
    <submittedName>
        <fullName evidence="2">CoA-binding protein</fullName>
    </submittedName>
</protein>
<dbReference type="Proteomes" id="UP000615446">
    <property type="component" value="Unassembled WGS sequence"/>
</dbReference>
<accession>A0A8H3LFC6</accession>
<dbReference type="SMART" id="SM00881">
    <property type="entry name" value="CoA_binding"/>
    <property type="match status" value="1"/>
</dbReference>
<dbReference type="EMBL" id="BLAL01000160">
    <property type="protein sequence ID" value="GES86079.1"/>
    <property type="molecule type" value="Genomic_DNA"/>
</dbReference>
<dbReference type="SUPFAM" id="SSF51735">
    <property type="entry name" value="NAD(P)-binding Rossmann-fold domains"/>
    <property type="match status" value="1"/>
</dbReference>
<dbReference type="OrthoDB" id="5138418at2759"/>
<dbReference type="PANTHER" id="PTHR33303:SF2">
    <property type="entry name" value="COA-BINDING DOMAIN-CONTAINING PROTEIN"/>
    <property type="match status" value="1"/>
</dbReference>
<dbReference type="InterPro" id="IPR036291">
    <property type="entry name" value="NAD(P)-bd_dom_sf"/>
</dbReference>
<gene>
    <name evidence="2" type="ORF">RCL2_001315200</name>
</gene>
<dbReference type="Pfam" id="PF13380">
    <property type="entry name" value="CoA_binding_2"/>
    <property type="match status" value="1"/>
</dbReference>
<evidence type="ECO:0000313" key="3">
    <source>
        <dbReference type="Proteomes" id="UP000615446"/>
    </source>
</evidence>
<evidence type="ECO:0000259" key="1">
    <source>
        <dbReference type="SMART" id="SM00881"/>
    </source>
</evidence>
<dbReference type="AlphaFoldDB" id="A0A8H3LFC6"/>
<organism evidence="2 3">
    <name type="scientific">Rhizophagus clarus</name>
    <dbReference type="NCBI Taxonomy" id="94130"/>
    <lineage>
        <taxon>Eukaryota</taxon>
        <taxon>Fungi</taxon>
        <taxon>Fungi incertae sedis</taxon>
        <taxon>Mucoromycota</taxon>
        <taxon>Glomeromycotina</taxon>
        <taxon>Glomeromycetes</taxon>
        <taxon>Glomerales</taxon>
        <taxon>Glomeraceae</taxon>
        <taxon>Rhizophagus</taxon>
    </lineage>
</organism>
<comment type="caution">
    <text evidence="2">The sequence shown here is derived from an EMBL/GenBank/DDBJ whole genome shotgun (WGS) entry which is preliminary data.</text>
</comment>
<sequence length="154" mass="16995">MNLTPCLWCSRYAQKIRINIAYFKLLNIRANLNPNVVGASNNPTKYGNKVLKWYISNNRPVTPINPNERLIEGLECVPNLSSLISNLNHADVSVSVITPPKITKTILEEAKKLGIKKVWLQPGAEDTECQDFANQAGIDLLSGGPCVLVDGPRL</sequence>
<dbReference type="Gene3D" id="3.40.50.720">
    <property type="entry name" value="NAD(P)-binding Rossmann-like Domain"/>
    <property type="match status" value="1"/>
</dbReference>
<name>A0A8H3LFC6_9GLOM</name>
<dbReference type="PANTHER" id="PTHR33303">
    <property type="entry name" value="CYTOPLASMIC PROTEIN-RELATED"/>
    <property type="match status" value="1"/>
</dbReference>
<proteinExistence type="predicted"/>
<reference evidence="2" key="1">
    <citation type="submission" date="2019-10" db="EMBL/GenBank/DDBJ databases">
        <title>Conservation and host-specific expression of non-tandemly repeated heterogenous ribosome RNA gene in arbuscular mycorrhizal fungi.</title>
        <authorList>
            <person name="Maeda T."/>
            <person name="Kobayashi Y."/>
            <person name="Nakagawa T."/>
            <person name="Ezawa T."/>
            <person name="Yamaguchi K."/>
            <person name="Bino T."/>
            <person name="Nishimoto Y."/>
            <person name="Shigenobu S."/>
            <person name="Kawaguchi M."/>
        </authorList>
    </citation>
    <scope>NUCLEOTIDE SEQUENCE</scope>
    <source>
        <strain evidence="2">HR1</strain>
    </source>
</reference>
<dbReference type="InterPro" id="IPR003781">
    <property type="entry name" value="CoA-bd"/>
</dbReference>
<evidence type="ECO:0000313" key="2">
    <source>
        <dbReference type="EMBL" id="GES86079.1"/>
    </source>
</evidence>
<feature type="domain" description="CoA-binding" evidence="1">
    <location>
        <begin position="31"/>
        <end position="124"/>
    </location>
</feature>